<accession>A0A2J0PXJ5</accession>
<protein>
    <submittedName>
        <fullName evidence="1">Plasmid replication protein</fullName>
    </submittedName>
</protein>
<dbReference type="EMBL" id="NEEW01000006">
    <property type="protein sequence ID" value="PJD84204.1"/>
    <property type="molecule type" value="Genomic_DNA"/>
</dbReference>
<proteinExistence type="predicted"/>
<dbReference type="Proteomes" id="UP000229974">
    <property type="component" value="Unassembled WGS sequence"/>
</dbReference>
<evidence type="ECO:0000313" key="2">
    <source>
        <dbReference type="Proteomes" id="UP000229974"/>
    </source>
</evidence>
<sequence>MIINGKKIKAKDLAKLAEVSRSTVIKYYGISREDYLKEASKKRSLSFQLRSSGLKWKEVAQKMNTTQHSAIGYYRRYLASHKTE</sequence>
<gene>
    <name evidence="1" type="ORF">B9Q30_13685</name>
</gene>
<reference evidence="1 2" key="1">
    <citation type="journal article" date="2017" name="J. Antimicrob. Chemother.">
        <title>Characterization of the population structure, drug resistance mechanisms and plasmids of the community-associated Enterobacter cloacae complex in China.</title>
        <authorList>
            <person name="Zhou K."/>
            <person name="Yu W."/>
            <person name="Cao X."/>
            <person name="Shen P."/>
            <person name="Lu H."/>
            <person name="Luo Q."/>
            <person name="Rossen J.W.A."/>
            <person name="Xiao Y."/>
        </authorList>
    </citation>
    <scope>NUCLEOTIDE SEQUENCE [LARGE SCALE GENOMIC DNA]</scope>
    <source>
        <strain evidence="1 2">ECC904</strain>
    </source>
</reference>
<comment type="caution">
    <text evidence="1">The sequence shown here is derived from an EMBL/GenBank/DDBJ whole genome shotgun (WGS) entry which is preliminary data.</text>
</comment>
<evidence type="ECO:0000313" key="1">
    <source>
        <dbReference type="EMBL" id="PJD84204.1"/>
    </source>
</evidence>
<dbReference type="RefSeq" id="WP_001513942.1">
    <property type="nucleotide sequence ID" value="NZ_CP196282.1"/>
</dbReference>
<dbReference type="OrthoDB" id="6638356at2"/>
<name>A0A2J0PXJ5_9ENTR</name>
<organism evidence="1 2">
    <name type="scientific">Enterobacter hormaechei</name>
    <dbReference type="NCBI Taxonomy" id="158836"/>
    <lineage>
        <taxon>Bacteria</taxon>
        <taxon>Pseudomonadati</taxon>
        <taxon>Pseudomonadota</taxon>
        <taxon>Gammaproteobacteria</taxon>
        <taxon>Enterobacterales</taxon>
        <taxon>Enterobacteriaceae</taxon>
        <taxon>Enterobacter</taxon>
        <taxon>Enterobacter cloacae complex</taxon>
    </lineage>
</organism>
<dbReference type="AlphaFoldDB" id="A0A2J0PXJ5"/>